<proteinExistence type="predicted"/>
<dbReference type="SUPFAM" id="SSF56281">
    <property type="entry name" value="Metallo-hydrolase/oxidoreductase"/>
    <property type="match status" value="1"/>
</dbReference>
<gene>
    <name evidence="1" type="ORF">SAMN02746064_01744</name>
</gene>
<dbReference type="PANTHER" id="PTHR42967">
    <property type="entry name" value="METAL DEPENDENT HYDROLASE"/>
    <property type="match status" value="1"/>
</dbReference>
<dbReference type="OrthoDB" id="36975at2"/>
<dbReference type="InterPro" id="IPR036866">
    <property type="entry name" value="RibonucZ/Hydroxyglut_hydro"/>
</dbReference>
<dbReference type="PANTHER" id="PTHR42967:SF1">
    <property type="entry name" value="MBL FOLD METALLO-HYDROLASE"/>
    <property type="match status" value="1"/>
</dbReference>
<dbReference type="Gene3D" id="3.60.15.10">
    <property type="entry name" value="Ribonuclease Z/Hydroxyacylglutathione hydrolase-like"/>
    <property type="match status" value="1"/>
</dbReference>
<dbReference type="RefSeq" id="WP_084117162.1">
    <property type="nucleotide sequence ID" value="NZ_FQTU01000012.1"/>
</dbReference>
<accession>A0A1M4YD90</accession>
<evidence type="ECO:0000313" key="1">
    <source>
        <dbReference type="EMBL" id="SHF03717.1"/>
    </source>
</evidence>
<dbReference type="STRING" id="1120975.SAMN02746064_01744"/>
<sequence length="227" mass="26582">MYIRHLAHSGFLVVHEKYALLFDCIEEPDLEEIKDKDIVFFASHSHKDHFSPDIARKLSNYHTTYILGYDIEDRISTNRIWIMNPYDEVTLGALYIKAFGSTDRGVSFYLRLDGKSYFHSGDLNWWHWKRMKEDELAAEESDFKNELEKIRGLEIDFAFVPVDPRLEEFGLLAADYFIKTLSPEHLVPMHSFGDYGYYNDLDKKISLNDTVLLTPSGKNQIIFKEQP</sequence>
<organism evidence="1 2">
    <name type="scientific">Alkalibacter saccharofermentans DSM 14828</name>
    <dbReference type="NCBI Taxonomy" id="1120975"/>
    <lineage>
        <taxon>Bacteria</taxon>
        <taxon>Bacillati</taxon>
        <taxon>Bacillota</taxon>
        <taxon>Clostridia</taxon>
        <taxon>Eubacteriales</taxon>
        <taxon>Eubacteriaceae</taxon>
        <taxon>Alkalibacter</taxon>
    </lineage>
</organism>
<evidence type="ECO:0000313" key="2">
    <source>
        <dbReference type="Proteomes" id="UP000184251"/>
    </source>
</evidence>
<name>A0A1M4YD90_9FIRM</name>
<dbReference type="AlphaFoldDB" id="A0A1M4YD90"/>
<dbReference type="Proteomes" id="UP000184251">
    <property type="component" value="Unassembled WGS sequence"/>
</dbReference>
<protein>
    <submittedName>
        <fullName evidence="1">L-ascorbate metabolism protein UlaG, beta-lactamase superfamily</fullName>
    </submittedName>
</protein>
<dbReference type="EMBL" id="FQTU01000012">
    <property type="protein sequence ID" value="SHF03717.1"/>
    <property type="molecule type" value="Genomic_DNA"/>
</dbReference>
<reference evidence="1 2" key="1">
    <citation type="submission" date="2016-11" db="EMBL/GenBank/DDBJ databases">
        <authorList>
            <person name="Jaros S."/>
            <person name="Januszkiewicz K."/>
            <person name="Wedrychowicz H."/>
        </authorList>
    </citation>
    <scope>NUCLEOTIDE SEQUENCE [LARGE SCALE GENOMIC DNA]</scope>
    <source>
        <strain evidence="1 2">DSM 14828</strain>
    </source>
</reference>
<keyword evidence="2" id="KW-1185">Reference proteome</keyword>